<comment type="caution">
    <text evidence="1">The sequence shown here is derived from an EMBL/GenBank/DDBJ whole genome shotgun (WGS) entry which is preliminary data.</text>
</comment>
<name>A0ABX4YGB3_9LEPT</name>
<protein>
    <submittedName>
        <fullName evidence="1">Uncharacterized protein</fullName>
    </submittedName>
</protein>
<dbReference type="EMBL" id="MCRM02000015">
    <property type="protein sequence ID" value="PNV74306.1"/>
    <property type="molecule type" value="Genomic_DNA"/>
</dbReference>
<proteinExistence type="predicted"/>
<gene>
    <name evidence="1" type="ORF">BES34_014060</name>
</gene>
<dbReference type="Proteomes" id="UP000094669">
    <property type="component" value="Unassembled WGS sequence"/>
</dbReference>
<organism evidence="1 2">
    <name type="scientific">Leptospira inadai serovar Lyme</name>
    <dbReference type="NCBI Taxonomy" id="293084"/>
    <lineage>
        <taxon>Bacteria</taxon>
        <taxon>Pseudomonadati</taxon>
        <taxon>Spirochaetota</taxon>
        <taxon>Spirochaetia</taxon>
        <taxon>Leptospirales</taxon>
        <taxon>Leptospiraceae</taxon>
        <taxon>Leptospira</taxon>
    </lineage>
</organism>
<evidence type="ECO:0000313" key="1">
    <source>
        <dbReference type="EMBL" id="PNV74306.1"/>
    </source>
</evidence>
<reference evidence="1" key="1">
    <citation type="submission" date="2018-01" db="EMBL/GenBank/DDBJ databases">
        <title>Genomic characterization of Leptospira inadai serogroup Lyme isolated from captured rat in Brazil and comparative analysis with human reference strain.</title>
        <authorList>
            <person name="Moreno L.Z."/>
            <person name="Loureiro A.P."/>
            <person name="Miraglia F."/>
            <person name="Kremer F.S."/>
            <person name="Eslabao M.R."/>
            <person name="Dellagostin O.A."/>
            <person name="Lilenbaum W."/>
            <person name="Moreno A.M."/>
        </authorList>
    </citation>
    <scope>NUCLEOTIDE SEQUENCE [LARGE SCALE GENOMIC DNA]</scope>
    <source>
        <strain evidence="1">M34/99</strain>
    </source>
</reference>
<evidence type="ECO:0000313" key="2">
    <source>
        <dbReference type="Proteomes" id="UP000094669"/>
    </source>
</evidence>
<keyword evidence="2" id="KW-1185">Reference proteome</keyword>
<dbReference type="NCBIfam" id="NF047533">
    <property type="entry name" value="LBL_2463_fam"/>
    <property type="match status" value="1"/>
</dbReference>
<sequence>MEGLSAKNEATLEKESLTVNTIDSTGPYSELNRVKTFIDRIFLEGGYLKSPSSQNLDPWSTWIYLTNTRGEIFSVQRIVEKSPENQITIEQAFISGENTEKHYTVVERNVADWNSVAFEHSKLGLRAALLNAGYIARHCLESKYDLVFGFSNEKKQGIERLYLAHGAEFSKKYPKPVYFPEDRLEGKPFELKIIEIDRGALQKIAAKL</sequence>
<accession>A0ABX4YGB3</accession>